<evidence type="ECO:0000256" key="1">
    <source>
        <dbReference type="ARBA" id="ARBA00009437"/>
    </source>
</evidence>
<dbReference type="Gene3D" id="1.10.10.10">
    <property type="entry name" value="Winged helix-like DNA-binding domain superfamily/Winged helix DNA-binding domain"/>
    <property type="match status" value="1"/>
</dbReference>
<dbReference type="InterPro" id="IPR005119">
    <property type="entry name" value="LysR_subst-bd"/>
</dbReference>
<reference evidence="6" key="1">
    <citation type="submission" date="2021-11" db="EMBL/GenBank/DDBJ databases">
        <title>Halomonas sp., isolated from a coastal aquaculture zone in Dongshan Bay.</title>
        <authorList>
            <person name="Lin W."/>
        </authorList>
    </citation>
    <scope>NUCLEOTIDE SEQUENCE</scope>
    <source>
        <strain evidence="6">Yzlin-01</strain>
    </source>
</reference>
<dbReference type="InterPro" id="IPR036390">
    <property type="entry name" value="WH_DNA-bd_sf"/>
</dbReference>
<proteinExistence type="inferred from homology"/>
<dbReference type="Proteomes" id="UP001165542">
    <property type="component" value="Unassembled WGS sequence"/>
</dbReference>
<protein>
    <submittedName>
        <fullName evidence="6">LysR family transcriptional regulator</fullName>
    </submittedName>
</protein>
<dbReference type="EMBL" id="JAJISC010000002">
    <property type="protein sequence ID" value="MCS2608794.1"/>
    <property type="molecule type" value="Genomic_DNA"/>
</dbReference>
<name>A0ABT2EDP7_9GAMM</name>
<evidence type="ECO:0000256" key="2">
    <source>
        <dbReference type="ARBA" id="ARBA00023015"/>
    </source>
</evidence>
<evidence type="ECO:0000259" key="5">
    <source>
        <dbReference type="PROSITE" id="PS50931"/>
    </source>
</evidence>
<dbReference type="InterPro" id="IPR000847">
    <property type="entry name" value="LysR_HTH_N"/>
</dbReference>
<accession>A0ABT2EDP7</accession>
<evidence type="ECO:0000256" key="4">
    <source>
        <dbReference type="ARBA" id="ARBA00023163"/>
    </source>
</evidence>
<dbReference type="CDD" id="cd08442">
    <property type="entry name" value="PBP2_YofA_SoxR_like"/>
    <property type="match status" value="1"/>
</dbReference>
<dbReference type="PANTHER" id="PTHR30126">
    <property type="entry name" value="HTH-TYPE TRANSCRIPTIONAL REGULATOR"/>
    <property type="match status" value="1"/>
</dbReference>
<sequence length="297" mass="32108">MHLKSLRLFMAVVESGSFVAAAKKLNTVQSNVTTHIKKLEEELGVQLIQRAGQVRPTSAGLALVEYAQSMLSTHDKAVALFQNQTKACGHLRIGAMETTTALRLPPILATYHAQYPEVDIHLTTGPTAELAEQLLSGQLDCAFVAGPLKHEHYYGLKAFDEQLVLVGAEPMASMPSVETLTASAFLAFRQGCSYRQRIELLLASHGINASRIFEFGSLDAMLGCVAAGMGYALLPSATVEAHRHRFEVHTLALPAPIAQVDTYFVAAQPNTWTPALERFAATVRESVSATRHSPTAA</sequence>
<feature type="domain" description="HTH lysR-type" evidence="5">
    <location>
        <begin position="1"/>
        <end position="57"/>
    </location>
</feature>
<dbReference type="SUPFAM" id="SSF46785">
    <property type="entry name" value="Winged helix' DNA-binding domain"/>
    <property type="match status" value="1"/>
</dbReference>
<comment type="similarity">
    <text evidence="1">Belongs to the LysR transcriptional regulatory family.</text>
</comment>
<dbReference type="Gene3D" id="3.40.190.290">
    <property type="match status" value="1"/>
</dbReference>
<evidence type="ECO:0000256" key="3">
    <source>
        <dbReference type="ARBA" id="ARBA00023125"/>
    </source>
</evidence>
<dbReference type="PROSITE" id="PS50931">
    <property type="entry name" value="HTH_LYSR"/>
    <property type="match status" value="1"/>
</dbReference>
<dbReference type="RefSeq" id="WP_259035302.1">
    <property type="nucleotide sequence ID" value="NZ_JAJISC010000002.1"/>
</dbReference>
<dbReference type="InterPro" id="IPR036388">
    <property type="entry name" value="WH-like_DNA-bd_sf"/>
</dbReference>
<keyword evidence="3" id="KW-0238">DNA-binding</keyword>
<organism evidence="6 7">
    <name type="scientific">Halomonas dongshanensis</name>
    <dbReference type="NCBI Taxonomy" id="2890835"/>
    <lineage>
        <taxon>Bacteria</taxon>
        <taxon>Pseudomonadati</taxon>
        <taxon>Pseudomonadota</taxon>
        <taxon>Gammaproteobacteria</taxon>
        <taxon>Oceanospirillales</taxon>
        <taxon>Halomonadaceae</taxon>
        <taxon>Halomonas</taxon>
    </lineage>
</organism>
<comment type="caution">
    <text evidence="6">The sequence shown here is derived from an EMBL/GenBank/DDBJ whole genome shotgun (WGS) entry which is preliminary data.</text>
</comment>
<dbReference type="SUPFAM" id="SSF53850">
    <property type="entry name" value="Periplasmic binding protein-like II"/>
    <property type="match status" value="1"/>
</dbReference>
<keyword evidence="2" id="KW-0805">Transcription regulation</keyword>
<evidence type="ECO:0000313" key="7">
    <source>
        <dbReference type="Proteomes" id="UP001165542"/>
    </source>
</evidence>
<gene>
    <name evidence="6" type="ORF">LLY24_05580</name>
</gene>
<keyword evidence="7" id="KW-1185">Reference proteome</keyword>
<dbReference type="Pfam" id="PF03466">
    <property type="entry name" value="LysR_substrate"/>
    <property type="match status" value="1"/>
</dbReference>
<dbReference type="PRINTS" id="PR00039">
    <property type="entry name" value="HTHLYSR"/>
</dbReference>
<evidence type="ECO:0000313" key="6">
    <source>
        <dbReference type="EMBL" id="MCS2608794.1"/>
    </source>
</evidence>
<dbReference type="Pfam" id="PF00126">
    <property type="entry name" value="HTH_1"/>
    <property type="match status" value="1"/>
</dbReference>
<dbReference type="PANTHER" id="PTHR30126:SF40">
    <property type="entry name" value="HTH-TYPE TRANSCRIPTIONAL REGULATOR GLTR"/>
    <property type="match status" value="1"/>
</dbReference>
<keyword evidence="4" id="KW-0804">Transcription</keyword>